<dbReference type="Proteomes" id="UP000077667">
    <property type="component" value="Chromosome"/>
</dbReference>
<reference evidence="2 3" key="1">
    <citation type="submission" date="2016-05" db="EMBL/GenBank/DDBJ databases">
        <title>Niabella ginsenosidivorans BS26 whole genome sequencing.</title>
        <authorList>
            <person name="Im W.T."/>
            <person name="Siddiqi M.Z."/>
        </authorList>
    </citation>
    <scope>NUCLEOTIDE SEQUENCE [LARGE SCALE GENOMIC DNA]</scope>
    <source>
        <strain evidence="2 3">BS26</strain>
    </source>
</reference>
<organism evidence="2 3">
    <name type="scientific">Niabella ginsenosidivorans</name>
    <dbReference type="NCBI Taxonomy" id="1176587"/>
    <lineage>
        <taxon>Bacteria</taxon>
        <taxon>Pseudomonadati</taxon>
        <taxon>Bacteroidota</taxon>
        <taxon>Chitinophagia</taxon>
        <taxon>Chitinophagales</taxon>
        <taxon>Chitinophagaceae</taxon>
        <taxon>Niabella</taxon>
    </lineage>
</organism>
<evidence type="ECO:0000313" key="3">
    <source>
        <dbReference type="Proteomes" id="UP000077667"/>
    </source>
</evidence>
<protein>
    <recommendedName>
        <fullName evidence="4">HdeD protein</fullName>
    </recommendedName>
</protein>
<keyword evidence="1" id="KW-1133">Transmembrane helix</keyword>
<dbReference type="PANTHER" id="PTHR34989:SF1">
    <property type="entry name" value="PROTEIN HDED"/>
    <property type="match status" value="1"/>
</dbReference>
<feature type="transmembrane region" description="Helical" evidence="1">
    <location>
        <begin position="72"/>
        <end position="92"/>
    </location>
</feature>
<dbReference type="Pfam" id="PF03729">
    <property type="entry name" value="DUF308"/>
    <property type="match status" value="2"/>
</dbReference>
<keyword evidence="1" id="KW-0812">Transmembrane</keyword>
<keyword evidence="1" id="KW-0472">Membrane</keyword>
<keyword evidence="3" id="KW-1185">Reference proteome</keyword>
<proteinExistence type="predicted"/>
<dbReference type="RefSeq" id="WP_067759227.1">
    <property type="nucleotide sequence ID" value="NZ_CP015772.1"/>
</dbReference>
<dbReference type="InterPro" id="IPR005325">
    <property type="entry name" value="DUF308_memb"/>
</dbReference>
<evidence type="ECO:0000256" key="1">
    <source>
        <dbReference type="SAM" id="Phobius"/>
    </source>
</evidence>
<dbReference type="AlphaFoldDB" id="A0A1A9I4T5"/>
<feature type="transmembrane region" description="Helical" evidence="1">
    <location>
        <begin position="38"/>
        <end position="60"/>
    </location>
</feature>
<accession>A0A1A9I4T5</accession>
<feature type="transmembrane region" description="Helical" evidence="1">
    <location>
        <begin position="98"/>
        <end position="118"/>
    </location>
</feature>
<evidence type="ECO:0008006" key="4">
    <source>
        <dbReference type="Google" id="ProtNLM"/>
    </source>
</evidence>
<gene>
    <name evidence="2" type="ORF">A8C56_18190</name>
</gene>
<feature type="transmembrane region" description="Helical" evidence="1">
    <location>
        <begin position="156"/>
        <end position="176"/>
    </location>
</feature>
<dbReference type="EMBL" id="CP015772">
    <property type="protein sequence ID" value="ANH82646.1"/>
    <property type="molecule type" value="Genomic_DNA"/>
</dbReference>
<evidence type="ECO:0000313" key="2">
    <source>
        <dbReference type="EMBL" id="ANH82646.1"/>
    </source>
</evidence>
<dbReference type="STRING" id="1176587.A8C56_18190"/>
<name>A0A1A9I4T5_9BACT</name>
<sequence length="186" mass="20669">MATQLLQERLKNWWLLLLSGILFLLLGFYMFSQPLASYLALSLFFAATFLVSGIFEVAYAFSSKSYDAGWGWALFGGIVNIIFGIFLLSYPALTMTVLPMYIGFVILFRSILGIFHSFSLKRIGISGWGWALFAAIIGIVFAIMMITNPVFGGLTIVAYTAIALLMLGLVQIALSLRLKNIKNRLK</sequence>
<dbReference type="GO" id="GO:0005886">
    <property type="term" value="C:plasma membrane"/>
    <property type="evidence" value="ECO:0007669"/>
    <property type="project" value="TreeGrafter"/>
</dbReference>
<dbReference type="InterPro" id="IPR052712">
    <property type="entry name" value="Acid_resist_chaperone_HdeD"/>
</dbReference>
<dbReference type="PANTHER" id="PTHR34989">
    <property type="entry name" value="PROTEIN HDED"/>
    <property type="match status" value="1"/>
</dbReference>
<dbReference type="KEGG" id="nia:A8C56_18190"/>
<feature type="transmembrane region" description="Helical" evidence="1">
    <location>
        <begin position="130"/>
        <end position="150"/>
    </location>
</feature>
<feature type="transmembrane region" description="Helical" evidence="1">
    <location>
        <begin position="12"/>
        <end position="32"/>
    </location>
</feature>